<dbReference type="Proteomes" id="UP000014760">
    <property type="component" value="Unassembled WGS sequence"/>
</dbReference>
<protein>
    <recommendedName>
        <fullName evidence="3">Sulfotransferase domain-containing protein</fullName>
    </recommendedName>
</protein>
<organism evidence="4">
    <name type="scientific">Capitella teleta</name>
    <name type="common">Polychaete worm</name>
    <dbReference type="NCBI Taxonomy" id="283909"/>
    <lineage>
        <taxon>Eukaryota</taxon>
        <taxon>Metazoa</taxon>
        <taxon>Spiralia</taxon>
        <taxon>Lophotrochozoa</taxon>
        <taxon>Annelida</taxon>
        <taxon>Polychaeta</taxon>
        <taxon>Sedentaria</taxon>
        <taxon>Scolecida</taxon>
        <taxon>Capitellidae</taxon>
        <taxon>Capitella</taxon>
    </lineage>
</organism>
<evidence type="ECO:0000313" key="4">
    <source>
        <dbReference type="EMBL" id="ELU02635.1"/>
    </source>
</evidence>
<dbReference type="Gene3D" id="3.40.50.300">
    <property type="entry name" value="P-loop containing nucleotide triphosphate hydrolases"/>
    <property type="match status" value="1"/>
</dbReference>
<reference evidence="5" key="3">
    <citation type="submission" date="2015-06" db="UniProtKB">
        <authorList>
            <consortium name="EnsemblMetazoa"/>
        </authorList>
    </citation>
    <scope>IDENTIFICATION</scope>
</reference>
<dbReference type="InterPro" id="IPR000863">
    <property type="entry name" value="Sulfotransferase_dom"/>
</dbReference>
<dbReference type="EMBL" id="KB303857">
    <property type="protein sequence ID" value="ELU02635.1"/>
    <property type="molecule type" value="Genomic_DNA"/>
</dbReference>
<dbReference type="AlphaFoldDB" id="R7U8C5"/>
<comment type="similarity">
    <text evidence="1">Belongs to the sulfotransferase 1 family.</text>
</comment>
<dbReference type="SUPFAM" id="SSF52540">
    <property type="entry name" value="P-loop containing nucleoside triphosphate hydrolases"/>
    <property type="match status" value="1"/>
</dbReference>
<dbReference type="InterPro" id="IPR027417">
    <property type="entry name" value="P-loop_NTPase"/>
</dbReference>
<gene>
    <name evidence="4" type="ORF">CAPTEDRAFT_199607</name>
</gene>
<dbReference type="EnsemblMetazoa" id="CapteT199607">
    <property type="protein sequence ID" value="CapteP199607"/>
    <property type="gene ID" value="CapteG199607"/>
</dbReference>
<dbReference type="OMA" id="HKLPGEH"/>
<evidence type="ECO:0000313" key="6">
    <source>
        <dbReference type="Proteomes" id="UP000014760"/>
    </source>
</evidence>
<keyword evidence="6" id="KW-1185">Reference proteome</keyword>
<evidence type="ECO:0000256" key="2">
    <source>
        <dbReference type="ARBA" id="ARBA00022679"/>
    </source>
</evidence>
<reference evidence="6" key="1">
    <citation type="submission" date="2012-12" db="EMBL/GenBank/DDBJ databases">
        <authorList>
            <person name="Hellsten U."/>
            <person name="Grimwood J."/>
            <person name="Chapman J.A."/>
            <person name="Shapiro H."/>
            <person name="Aerts A."/>
            <person name="Otillar R.P."/>
            <person name="Terry A.Y."/>
            <person name="Boore J.L."/>
            <person name="Simakov O."/>
            <person name="Marletaz F."/>
            <person name="Cho S.-J."/>
            <person name="Edsinger-Gonzales E."/>
            <person name="Havlak P."/>
            <person name="Kuo D.-H."/>
            <person name="Larsson T."/>
            <person name="Lv J."/>
            <person name="Arendt D."/>
            <person name="Savage R."/>
            <person name="Osoegawa K."/>
            <person name="de Jong P."/>
            <person name="Lindberg D.R."/>
            <person name="Seaver E.C."/>
            <person name="Weisblat D.A."/>
            <person name="Putnam N.H."/>
            <person name="Grigoriev I.V."/>
            <person name="Rokhsar D.S."/>
        </authorList>
    </citation>
    <scope>NUCLEOTIDE SEQUENCE</scope>
    <source>
        <strain evidence="6">I ESC-2004</strain>
    </source>
</reference>
<proteinExistence type="inferred from homology"/>
<dbReference type="OrthoDB" id="6048410at2759"/>
<dbReference type="HOGENOM" id="CLU_027239_1_2_1"/>
<feature type="domain" description="Sulfotransferase" evidence="3">
    <location>
        <begin position="41"/>
        <end position="278"/>
    </location>
</feature>
<evidence type="ECO:0000256" key="1">
    <source>
        <dbReference type="ARBA" id="ARBA00005771"/>
    </source>
</evidence>
<reference evidence="4 6" key="2">
    <citation type="journal article" date="2013" name="Nature">
        <title>Insights into bilaterian evolution from three spiralian genomes.</title>
        <authorList>
            <person name="Simakov O."/>
            <person name="Marletaz F."/>
            <person name="Cho S.J."/>
            <person name="Edsinger-Gonzales E."/>
            <person name="Havlak P."/>
            <person name="Hellsten U."/>
            <person name="Kuo D.H."/>
            <person name="Larsson T."/>
            <person name="Lv J."/>
            <person name="Arendt D."/>
            <person name="Savage R."/>
            <person name="Osoegawa K."/>
            <person name="de Jong P."/>
            <person name="Grimwood J."/>
            <person name="Chapman J.A."/>
            <person name="Shapiro H."/>
            <person name="Aerts A."/>
            <person name="Otillar R.P."/>
            <person name="Terry A.Y."/>
            <person name="Boore J.L."/>
            <person name="Grigoriev I.V."/>
            <person name="Lindberg D.R."/>
            <person name="Seaver E.C."/>
            <person name="Weisblat D.A."/>
            <person name="Putnam N.H."/>
            <person name="Rokhsar D.S."/>
        </authorList>
    </citation>
    <scope>NUCLEOTIDE SEQUENCE</scope>
    <source>
        <strain evidence="4 6">I ESC-2004</strain>
    </source>
</reference>
<dbReference type="PANTHER" id="PTHR11783">
    <property type="entry name" value="SULFOTRANSFERASE SULT"/>
    <property type="match status" value="1"/>
</dbReference>
<evidence type="ECO:0000259" key="3">
    <source>
        <dbReference type="Pfam" id="PF00685"/>
    </source>
</evidence>
<accession>R7U8C5</accession>
<evidence type="ECO:0000313" key="5">
    <source>
        <dbReference type="EnsemblMetazoa" id="CapteP199607"/>
    </source>
</evidence>
<keyword evidence="2" id="KW-0808">Transferase</keyword>
<name>R7U8C5_CAPTE</name>
<dbReference type="Pfam" id="PF00685">
    <property type="entry name" value="Sulfotransfer_1"/>
    <property type="match status" value="1"/>
</dbReference>
<dbReference type="EMBL" id="AMQN01001549">
    <property type="status" value="NOT_ANNOTATED_CDS"/>
    <property type="molecule type" value="Genomic_DNA"/>
</dbReference>
<dbReference type="GO" id="GO:0008146">
    <property type="term" value="F:sulfotransferase activity"/>
    <property type="evidence" value="ECO:0007669"/>
    <property type="project" value="InterPro"/>
</dbReference>
<sequence length="290" mass="34286">MTDKKYLHEIQGMHESGGVLYLASTPEDHLKNIKKYEFQKGDVLVNTFSKSGTTWTQEILYLLHNGVNPEEASHRPIKHRVPFIDFNRMWSRVMEMTPPRIFKSHLRSNFFARELRRGDLKVVVTLRNPKDTLVSFYHFYKTNMAFGNFQGEWNDFFEIIRKGELIYGDWFDFTLGWWSLRNEANVLVLKYEEMKRNPALNVQKMADFCGKEISQEQLELIVDSTSFVKMQKNASVNYADEAFMKKGETFMRKGKTGGWKEYFNQEQNQYIDDLLQTRCQPLGLDFDFED</sequence>